<comment type="catalytic activity">
    <reaction evidence="9">
        <text>beta-D-fructose 1-phosphate + ATP = beta-D-fructose 1,6-bisphosphate + ADP + H(+)</text>
        <dbReference type="Rhea" id="RHEA:14213"/>
        <dbReference type="ChEBI" id="CHEBI:15378"/>
        <dbReference type="ChEBI" id="CHEBI:30616"/>
        <dbReference type="ChEBI" id="CHEBI:32966"/>
        <dbReference type="ChEBI" id="CHEBI:138881"/>
        <dbReference type="ChEBI" id="CHEBI:456216"/>
        <dbReference type="EC" id="2.7.1.56"/>
    </reaction>
</comment>
<feature type="domain" description="Carbohydrate kinase PfkB" evidence="10">
    <location>
        <begin position="6"/>
        <end position="292"/>
    </location>
</feature>
<evidence type="ECO:0000256" key="3">
    <source>
        <dbReference type="ARBA" id="ARBA00013596"/>
    </source>
</evidence>
<keyword evidence="7" id="KW-0067">ATP-binding</keyword>
<evidence type="ECO:0000256" key="6">
    <source>
        <dbReference type="ARBA" id="ARBA00022777"/>
    </source>
</evidence>
<evidence type="ECO:0000313" key="11">
    <source>
        <dbReference type="EMBL" id="GAI00924.1"/>
    </source>
</evidence>
<dbReference type="GO" id="GO:0016052">
    <property type="term" value="P:carbohydrate catabolic process"/>
    <property type="evidence" value="ECO:0007669"/>
    <property type="project" value="UniProtKB-ARBA"/>
</dbReference>
<dbReference type="FunFam" id="3.40.1190.20:FF:000001">
    <property type="entry name" value="Phosphofructokinase"/>
    <property type="match status" value="1"/>
</dbReference>
<evidence type="ECO:0000256" key="9">
    <source>
        <dbReference type="ARBA" id="ARBA00047745"/>
    </source>
</evidence>
<evidence type="ECO:0000256" key="4">
    <source>
        <dbReference type="ARBA" id="ARBA00022679"/>
    </source>
</evidence>
<accession>X1M3G0</accession>
<gene>
    <name evidence="11" type="ORF">S06H3_02273</name>
</gene>
<dbReference type="InterPro" id="IPR002173">
    <property type="entry name" value="Carboh/pur_kinase_PfkB_CS"/>
</dbReference>
<dbReference type="GO" id="GO:0005829">
    <property type="term" value="C:cytosol"/>
    <property type="evidence" value="ECO:0007669"/>
    <property type="project" value="TreeGrafter"/>
</dbReference>
<dbReference type="Pfam" id="PF00294">
    <property type="entry name" value="PfkB"/>
    <property type="match status" value="1"/>
</dbReference>
<evidence type="ECO:0000256" key="8">
    <source>
        <dbReference type="ARBA" id="ARBA00032802"/>
    </source>
</evidence>
<dbReference type="SUPFAM" id="SSF53613">
    <property type="entry name" value="Ribokinase-like"/>
    <property type="match status" value="1"/>
</dbReference>
<keyword evidence="5" id="KW-0547">Nucleotide-binding</keyword>
<dbReference type="EC" id="2.7.1.56" evidence="2"/>
<dbReference type="GO" id="GO:0005524">
    <property type="term" value="F:ATP binding"/>
    <property type="evidence" value="ECO:0007669"/>
    <property type="project" value="UniProtKB-KW"/>
</dbReference>
<keyword evidence="6" id="KW-0418">Kinase</keyword>
<sequence>MIATITLNPCLDEHITVNGLVVDEANRWFKLHRYAGGKGIDVSRAIHEMDVRTIAYGFIGGPEGRALEILLDEEGVQFSFTPIEQETRTNFIITDTRTSQQTRIDAPGPHISKKELERFYRKVREIHPEPDLIVASGSIPPGVPVNIYYNIVTEAKGYRVRTILDSEGQWLAEGIKAKPYLIKPNVHEAEELLKRKLPTEEAIIKAALDLVRTGIEVVVISRGRDGIIAATKKKFVKAVPPPIKVRSTVGAGDSTIAGLALKLAYGEPLIEACRLAVAMGTAAVLTPGTELCRRADVENLLPQINVWEISTRRTKTFFLADNKSPSSD</sequence>
<dbReference type="InterPro" id="IPR022463">
    <property type="entry name" value="1-PFruKinase"/>
</dbReference>
<dbReference type="PANTHER" id="PTHR46566:SF2">
    <property type="entry name" value="ATP-DEPENDENT 6-PHOSPHOFRUCTOKINASE ISOZYME 2"/>
    <property type="match status" value="1"/>
</dbReference>
<keyword evidence="4" id="KW-0808">Transferase</keyword>
<dbReference type="PANTHER" id="PTHR46566">
    <property type="entry name" value="1-PHOSPHOFRUCTOKINASE-RELATED"/>
    <property type="match status" value="1"/>
</dbReference>
<dbReference type="GO" id="GO:0008662">
    <property type="term" value="F:1-phosphofructokinase activity"/>
    <property type="evidence" value="ECO:0007669"/>
    <property type="project" value="UniProtKB-EC"/>
</dbReference>
<evidence type="ECO:0000256" key="5">
    <source>
        <dbReference type="ARBA" id="ARBA00022741"/>
    </source>
</evidence>
<protein>
    <recommendedName>
        <fullName evidence="3">1-phosphofructokinase</fullName>
        <ecNumber evidence="2">2.7.1.56</ecNumber>
    </recommendedName>
    <alternativeName>
        <fullName evidence="8">Fructose 1-phosphate kinase</fullName>
    </alternativeName>
</protein>
<dbReference type="InterPro" id="IPR017583">
    <property type="entry name" value="Tagatose/fructose_Pkinase"/>
</dbReference>
<evidence type="ECO:0000256" key="2">
    <source>
        <dbReference type="ARBA" id="ARBA00012131"/>
    </source>
</evidence>
<evidence type="ECO:0000256" key="1">
    <source>
        <dbReference type="ARBA" id="ARBA00010688"/>
    </source>
</evidence>
<dbReference type="PROSITE" id="PS00584">
    <property type="entry name" value="PFKB_KINASES_2"/>
    <property type="match status" value="1"/>
</dbReference>
<reference evidence="11" key="1">
    <citation type="journal article" date="2014" name="Front. Microbiol.">
        <title>High frequency of phylogenetically diverse reductive dehalogenase-homologous genes in deep subseafloor sedimentary metagenomes.</title>
        <authorList>
            <person name="Kawai M."/>
            <person name="Futagami T."/>
            <person name="Toyoda A."/>
            <person name="Takaki Y."/>
            <person name="Nishi S."/>
            <person name="Hori S."/>
            <person name="Arai W."/>
            <person name="Tsubouchi T."/>
            <person name="Morono Y."/>
            <person name="Uchiyama I."/>
            <person name="Ito T."/>
            <person name="Fujiyama A."/>
            <person name="Inagaki F."/>
            <person name="Takami H."/>
        </authorList>
    </citation>
    <scope>NUCLEOTIDE SEQUENCE</scope>
    <source>
        <strain evidence="11">Expedition CK06-06</strain>
    </source>
</reference>
<dbReference type="GO" id="GO:0044281">
    <property type="term" value="P:small molecule metabolic process"/>
    <property type="evidence" value="ECO:0007669"/>
    <property type="project" value="UniProtKB-ARBA"/>
</dbReference>
<name>X1M3G0_9ZZZZ</name>
<dbReference type="Gene3D" id="3.40.1190.20">
    <property type="match status" value="1"/>
</dbReference>
<proteinExistence type="inferred from homology"/>
<dbReference type="AlphaFoldDB" id="X1M3G0"/>
<dbReference type="CDD" id="cd01164">
    <property type="entry name" value="FruK_PfkB_like"/>
    <property type="match status" value="1"/>
</dbReference>
<organism evidence="11">
    <name type="scientific">marine sediment metagenome</name>
    <dbReference type="NCBI Taxonomy" id="412755"/>
    <lineage>
        <taxon>unclassified sequences</taxon>
        <taxon>metagenomes</taxon>
        <taxon>ecological metagenomes</taxon>
    </lineage>
</organism>
<comment type="caution">
    <text evidence="11">The sequence shown here is derived from an EMBL/GenBank/DDBJ whole genome shotgun (WGS) entry which is preliminary data.</text>
</comment>
<dbReference type="InterPro" id="IPR011611">
    <property type="entry name" value="PfkB_dom"/>
</dbReference>
<dbReference type="NCBIfam" id="TIGR03828">
    <property type="entry name" value="pfkB"/>
    <property type="match status" value="1"/>
</dbReference>
<comment type="similarity">
    <text evidence="1">Belongs to the carbohydrate kinase PfkB family.</text>
</comment>
<dbReference type="NCBIfam" id="TIGR03168">
    <property type="entry name" value="1-PFK"/>
    <property type="match status" value="1"/>
</dbReference>
<evidence type="ECO:0000259" key="10">
    <source>
        <dbReference type="Pfam" id="PF00294"/>
    </source>
</evidence>
<dbReference type="InterPro" id="IPR029056">
    <property type="entry name" value="Ribokinase-like"/>
</dbReference>
<dbReference type="PIRSF" id="PIRSF000535">
    <property type="entry name" value="1PFK/6PFK/LacC"/>
    <property type="match status" value="1"/>
</dbReference>
<dbReference type="EMBL" id="BARV01000648">
    <property type="protein sequence ID" value="GAI00924.1"/>
    <property type="molecule type" value="Genomic_DNA"/>
</dbReference>
<evidence type="ECO:0000256" key="7">
    <source>
        <dbReference type="ARBA" id="ARBA00022840"/>
    </source>
</evidence>